<dbReference type="SUPFAM" id="SSF51126">
    <property type="entry name" value="Pectin lyase-like"/>
    <property type="match status" value="1"/>
</dbReference>
<dbReference type="InterPro" id="IPR039279">
    <property type="entry name" value="QRT3-like"/>
</dbReference>
<dbReference type="PANTHER" id="PTHR33928:SF2">
    <property type="entry name" value="PECTATE LYASE SUPERFAMILY PROTEIN DOMAIN-CONTAINING PROTEIN-RELATED"/>
    <property type="match status" value="1"/>
</dbReference>
<dbReference type="AlphaFoldDB" id="A0ABD1RZW6"/>
<keyword evidence="2" id="KW-1185">Reference proteome</keyword>
<protein>
    <submittedName>
        <fullName evidence="1">Pectin lyase-like superfamily protein</fullName>
    </submittedName>
</protein>
<accession>A0ABD1RZW6</accession>
<dbReference type="Gene3D" id="2.160.20.10">
    <property type="entry name" value="Single-stranded right-handed beta-helix, Pectin lyase-like"/>
    <property type="match status" value="1"/>
</dbReference>
<organism evidence="1 2">
    <name type="scientific">Forsythia ovata</name>
    <dbReference type="NCBI Taxonomy" id="205694"/>
    <lineage>
        <taxon>Eukaryota</taxon>
        <taxon>Viridiplantae</taxon>
        <taxon>Streptophyta</taxon>
        <taxon>Embryophyta</taxon>
        <taxon>Tracheophyta</taxon>
        <taxon>Spermatophyta</taxon>
        <taxon>Magnoliopsida</taxon>
        <taxon>eudicotyledons</taxon>
        <taxon>Gunneridae</taxon>
        <taxon>Pentapetalae</taxon>
        <taxon>asterids</taxon>
        <taxon>lamiids</taxon>
        <taxon>Lamiales</taxon>
        <taxon>Oleaceae</taxon>
        <taxon>Forsythieae</taxon>
        <taxon>Forsythia</taxon>
    </lineage>
</organism>
<reference evidence="2" key="1">
    <citation type="submission" date="2024-07" db="EMBL/GenBank/DDBJ databases">
        <title>Two chromosome-level genome assemblies of Korean endemic species Abeliophyllum distichum and Forsythia ovata (Oleaceae).</title>
        <authorList>
            <person name="Jang H."/>
        </authorList>
    </citation>
    <scope>NUCLEOTIDE SEQUENCE [LARGE SCALE GENOMIC DNA]</scope>
</reference>
<proteinExistence type="predicted"/>
<dbReference type="PANTHER" id="PTHR33928">
    <property type="entry name" value="POLYGALACTURONASE QRT3"/>
    <property type="match status" value="1"/>
</dbReference>
<name>A0ABD1RZW6_9LAMI</name>
<dbReference type="InterPro" id="IPR012334">
    <property type="entry name" value="Pectin_lyas_fold"/>
</dbReference>
<dbReference type="FunFam" id="2.160.20.10:FF:000046">
    <property type="entry name" value="Polygalacturonase QRT3"/>
    <property type="match status" value="1"/>
</dbReference>
<evidence type="ECO:0000313" key="1">
    <source>
        <dbReference type="EMBL" id="KAL2493990.1"/>
    </source>
</evidence>
<dbReference type="Proteomes" id="UP001604277">
    <property type="component" value="Unassembled WGS sequence"/>
</dbReference>
<gene>
    <name evidence="1" type="ORF">Fot_37747</name>
</gene>
<comment type="caution">
    <text evidence="1">The sequence shown here is derived from an EMBL/GenBank/DDBJ whole genome shotgun (WGS) entry which is preliminary data.</text>
</comment>
<sequence length="536" mass="58315">MGGIEEDNKEVIFSRSEWHRAEDNGWAHYGTFAFVVACFVYEVVSSVLGKTPYLPFVTEACRPAIRMINQSSIICTSSKKNSEKKAYVVTTMPTQVGSNTPKSNGRVFYPIGYGADPTGVRDSSDSILAALIDAGTLQNGLNLLPGITDLGGIIIDFQGGNFRISQPIRFPPGIGNVVVKGGSLRASNTFPDDRHLIELWSPDSRKVSKTDDYPNNLFPRKDLNNGMYYEDITFRDILFDSSYRGGGLFVVDSVRIRVNNCFFIHFNTQGILVERGHETFISSSFLGQHPTIGGDRGERDYTGTGIDLASTDNAVTDVAIFSAATGIILRGQANIITGVHCYNKATYFGGVGILVKAAQTRITGSYLDYNSIVIEDPTQVHVSNGFFLGDGNVVLKSTSGRISGLNIINNMFCGDPKHMIPIVKLDGDFTSIDQVVVDHNNVNGMSLKSTVGKMTLAGVGTRWMADFSSTLLFPNKINHVQYALYSRGGMVAGFPTHAVTNVSNNVVLIESEKGVDGVVSVFADQHNMVGERNFVM</sequence>
<dbReference type="InterPro" id="IPR011050">
    <property type="entry name" value="Pectin_lyase_fold/virulence"/>
</dbReference>
<evidence type="ECO:0000313" key="2">
    <source>
        <dbReference type="Proteomes" id="UP001604277"/>
    </source>
</evidence>
<dbReference type="EMBL" id="JBFOLJ010000011">
    <property type="protein sequence ID" value="KAL2493990.1"/>
    <property type="molecule type" value="Genomic_DNA"/>
</dbReference>